<evidence type="ECO:0000313" key="4">
    <source>
        <dbReference type="Proteomes" id="UP001430065"/>
    </source>
</evidence>
<dbReference type="InterPro" id="IPR057744">
    <property type="entry name" value="OTAase-like"/>
</dbReference>
<dbReference type="EMBL" id="JADIKC010000008">
    <property type="protein sequence ID" value="MBM7123012.1"/>
    <property type="molecule type" value="Genomic_DNA"/>
</dbReference>
<dbReference type="InterPro" id="IPR011059">
    <property type="entry name" value="Metal-dep_hydrolase_composite"/>
</dbReference>
<dbReference type="SUPFAM" id="SSF51556">
    <property type="entry name" value="Metallo-dependent hydrolases"/>
    <property type="match status" value="1"/>
</dbReference>
<evidence type="ECO:0000259" key="2">
    <source>
        <dbReference type="Pfam" id="PF01979"/>
    </source>
</evidence>
<keyword evidence="4" id="KW-1185">Reference proteome</keyword>
<evidence type="ECO:0000256" key="1">
    <source>
        <dbReference type="SAM" id="SignalP"/>
    </source>
</evidence>
<name>A0ABS2JX23_9GAMM</name>
<feature type="signal peptide" evidence="1">
    <location>
        <begin position="1"/>
        <end position="23"/>
    </location>
</feature>
<dbReference type="Gene3D" id="3.20.20.140">
    <property type="entry name" value="Metal-dependent hydrolases"/>
    <property type="match status" value="1"/>
</dbReference>
<dbReference type="PROSITE" id="PS51257">
    <property type="entry name" value="PROKAR_LIPOPROTEIN"/>
    <property type="match status" value="1"/>
</dbReference>
<dbReference type="Pfam" id="PF01979">
    <property type="entry name" value="Amidohydro_1"/>
    <property type="match status" value="1"/>
</dbReference>
<dbReference type="InterPro" id="IPR032466">
    <property type="entry name" value="Metal_Hydrolase"/>
</dbReference>
<evidence type="ECO:0000313" key="3">
    <source>
        <dbReference type="EMBL" id="MBM7123012.1"/>
    </source>
</evidence>
<dbReference type="CDD" id="cd01299">
    <property type="entry name" value="Met_dep_hydrolase_A"/>
    <property type="match status" value="1"/>
</dbReference>
<dbReference type="Proteomes" id="UP001430065">
    <property type="component" value="Unassembled WGS sequence"/>
</dbReference>
<protein>
    <submittedName>
        <fullName evidence="3">Amidohydrolase family protein</fullName>
    </submittedName>
</protein>
<dbReference type="SUPFAM" id="SSF51338">
    <property type="entry name" value="Composite domain of metallo-dependent hydrolases"/>
    <property type="match status" value="1"/>
</dbReference>
<proteinExistence type="predicted"/>
<comment type="caution">
    <text evidence="3">The sequence shown here is derived from an EMBL/GenBank/DDBJ whole genome shotgun (WGS) entry which is preliminary data.</text>
</comment>
<dbReference type="Gene3D" id="2.30.40.10">
    <property type="entry name" value="Urease, subunit C, domain 1"/>
    <property type="match status" value="1"/>
</dbReference>
<feature type="chain" id="PRO_5047014921" evidence="1">
    <location>
        <begin position="24"/>
        <end position="433"/>
    </location>
</feature>
<dbReference type="PANTHER" id="PTHR43135">
    <property type="entry name" value="ALPHA-D-RIBOSE 1-METHYLPHOSPHONATE 5-TRIPHOSPHATE DIPHOSPHATASE"/>
    <property type="match status" value="1"/>
</dbReference>
<feature type="domain" description="Amidohydrolase-related" evidence="2">
    <location>
        <begin position="80"/>
        <end position="430"/>
    </location>
</feature>
<dbReference type="InterPro" id="IPR051781">
    <property type="entry name" value="Metallo-dep_Hydrolase"/>
</dbReference>
<dbReference type="PANTHER" id="PTHR43135:SF3">
    <property type="entry name" value="ALPHA-D-RIBOSE 1-METHYLPHOSPHONATE 5-TRIPHOSPHATE DIPHOSPHATASE"/>
    <property type="match status" value="1"/>
</dbReference>
<organism evidence="3 4">
    <name type="scientific">Dyella kyungheensis</name>
    <dbReference type="NCBI Taxonomy" id="1242174"/>
    <lineage>
        <taxon>Bacteria</taxon>
        <taxon>Pseudomonadati</taxon>
        <taxon>Pseudomonadota</taxon>
        <taxon>Gammaproteobacteria</taxon>
        <taxon>Lysobacterales</taxon>
        <taxon>Rhodanobacteraceae</taxon>
        <taxon>Dyella</taxon>
    </lineage>
</organism>
<reference evidence="3 4" key="1">
    <citation type="submission" date="2020-10" db="EMBL/GenBank/DDBJ databases">
        <title>Phylogeny of dyella-like bacteria.</title>
        <authorList>
            <person name="Fu J."/>
        </authorList>
    </citation>
    <scope>NUCLEOTIDE SEQUENCE [LARGE SCALE GENOMIC DNA]</scope>
    <source>
        <strain evidence="3 4">THG-B117</strain>
    </source>
</reference>
<dbReference type="InterPro" id="IPR006680">
    <property type="entry name" value="Amidohydro-rel"/>
</dbReference>
<accession>A0ABS2JX23</accession>
<sequence length="433" mass="45802">MTMKLSGLLCAIAMACALPAAHAEGAQRTVVHAGHLLDVDSGKLLSDQAVTIVEGRVVSVQPWSASSGNGAKVLNWTAYTVVPGLMDMHTHLADEMETADYGAALKSNPARDAFIGAKNAHDTLRAGFTTVRDVGVFRGFADIALRDAINAGYVPGPRMFVAGAYITIPGGGGEITGLPPGTVVPPEFRVGVSKGVEDVRKHVDFLLDHGVDHIKVIATGAVLADNTEPGVSEYTEEEIHVAVVEAAKRGKFVAAHAHGAEGIKRATRAGVRSIEHGSLIDDEGIALMVQHGTWLVADIYNGDYIDSVGRREGWSEQTLRKNIETTDAQREGFRKAVKAGVHIAFGTDAGVYPHGDNARQFAYMVKYGMTPLQAIRSATIDAARLMGKEKELGSIAPGKAADLVAVACDPLQNVECLRKVQGVIKAGETVSID</sequence>
<gene>
    <name evidence="3" type="ORF">ISP20_17735</name>
</gene>
<dbReference type="RefSeq" id="WP_204637463.1">
    <property type="nucleotide sequence ID" value="NZ_JADIKC010000008.1"/>
</dbReference>
<keyword evidence="1" id="KW-0732">Signal</keyword>